<comment type="pathway">
    <text evidence="6">tRNA modification; archaeosine-tRNA biosynthesis.</text>
</comment>
<keyword evidence="3 6" id="KW-0819">tRNA processing</keyword>
<protein>
    <recommendedName>
        <fullName evidence="6">tRNA-guanine(15) transglycosylase</fullName>
        <ecNumber evidence="6">2.4.2.48</ecNumber>
    </recommendedName>
    <alternativeName>
        <fullName evidence="6">7-cyano-7-deazaguanine tRNA-ribosyltransferase</fullName>
    </alternativeName>
    <alternativeName>
        <fullName evidence="6">Archaeal tRNA-guanine transglycosylase</fullName>
    </alternativeName>
</protein>
<comment type="catalytic activity">
    <reaction evidence="6">
        <text>guanosine(15) in tRNA + 7-cyano-7-carbaguanine = 7-cyano-7-carbaguanosine(15) in tRNA + guanine</text>
        <dbReference type="Rhea" id="RHEA:43164"/>
        <dbReference type="Rhea" id="RHEA-COMP:10371"/>
        <dbReference type="Rhea" id="RHEA-COMP:10372"/>
        <dbReference type="ChEBI" id="CHEBI:16235"/>
        <dbReference type="ChEBI" id="CHEBI:45075"/>
        <dbReference type="ChEBI" id="CHEBI:74269"/>
        <dbReference type="ChEBI" id="CHEBI:82850"/>
        <dbReference type="EC" id="2.4.2.48"/>
    </reaction>
</comment>
<dbReference type="UniPathway" id="UPA00393"/>
<dbReference type="RefSeq" id="WP_116420647.1">
    <property type="nucleotide sequence ID" value="NZ_DAIOPL010000004.1"/>
</dbReference>
<name>A0A371R1S2_9CREN</name>
<comment type="caution">
    <text evidence="6">Lacks conserved residue(s) required for the propagation of feature annotation.</text>
</comment>
<dbReference type="SUPFAM" id="SSF88802">
    <property type="entry name" value="Pre-PUA domain"/>
    <property type="match status" value="1"/>
</dbReference>
<dbReference type="SUPFAM" id="SSF51713">
    <property type="entry name" value="tRNA-guanine transglycosylase"/>
    <property type="match status" value="1"/>
</dbReference>
<dbReference type="Proteomes" id="UP000256877">
    <property type="component" value="Unassembled WGS sequence"/>
</dbReference>
<dbReference type="HAMAP" id="MF_01634">
    <property type="entry name" value="TgtA_arch"/>
    <property type="match status" value="1"/>
</dbReference>
<evidence type="ECO:0000256" key="2">
    <source>
        <dbReference type="ARBA" id="ARBA00022679"/>
    </source>
</evidence>
<evidence type="ECO:0000313" key="9">
    <source>
        <dbReference type="EMBL" id="RFA97503.1"/>
    </source>
</evidence>
<feature type="active site" description="Nucleophile" evidence="6">
    <location>
        <position position="83"/>
    </location>
</feature>
<sequence length="495" mass="56978">MSFEIIAKDLAGRVGKLYTKSGVIETPALFPVVDPRKQELPSAVIERYFGQIITNAYFVYRLTGGRAVDIKKVLSWNAVLMTDSGAYQILRYGSVEVDPDEILQFQARIGSDIGVILDLPFDYEEPYESALLKVEETIRRAKRASAMLDKLEDMLVVGPIQGGLYLDLLARSAREISKLGFHIFAVGSPTTLLEEYRFDLLLEVILHVKANILREAPLHLFGAGHPLVLPFAVALGVDLFDSASYILYARDDRIMLRDRTLRLEDVKTDYLPCSTKLCHKPVKELREMPHEERIQLIAEHNLAILREELLEIKQRIHEGTLWEYLEIKARAHPTLYRFLRSLGRYKRLIEEYDPETHPETHGLFFYQDTAESRPEPHRHWSRTANLYTPSKVAIVIRAGEKPYNKSWEYRYLKSLVGDRAHVLFYDPVFGLVPEEVAEIYPLSQNEAEGESEAARAFAYEWLNNYDVILLYRVDLPMLSKKVIPLRSLDDVLHYI</sequence>
<dbReference type="InterPro" id="IPR002616">
    <property type="entry name" value="tRNA_ribo_trans-like"/>
</dbReference>
<comment type="caution">
    <text evidence="8">The sequence shown here is derived from an EMBL/GenBank/DDBJ whole genome shotgun (WGS) entry which is preliminary data.</text>
</comment>
<dbReference type="InterPro" id="IPR050076">
    <property type="entry name" value="ArchSynthase1/Queuine_TRR"/>
</dbReference>
<evidence type="ECO:0000256" key="5">
    <source>
        <dbReference type="ARBA" id="ARBA00022833"/>
    </source>
</evidence>
<dbReference type="PANTHER" id="PTHR46499">
    <property type="entry name" value="QUEUINE TRNA-RIBOSYLTRANSFERASE"/>
    <property type="match status" value="1"/>
</dbReference>
<organism evidence="8 11">
    <name type="scientific">Pyrobaculum aerophilum</name>
    <dbReference type="NCBI Taxonomy" id="13773"/>
    <lineage>
        <taxon>Archaea</taxon>
        <taxon>Thermoproteota</taxon>
        <taxon>Thermoprotei</taxon>
        <taxon>Thermoproteales</taxon>
        <taxon>Thermoproteaceae</taxon>
        <taxon>Pyrobaculum</taxon>
    </lineage>
</organism>
<dbReference type="GO" id="GO:0008270">
    <property type="term" value="F:zinc ion binding"/>
    <property type="evidence" value="ECO:0007669"/>
    <property type="project" value="UniProtKB-UniRule"/>
</dbReference>
<dbReference type="Proteomes" id="UP000257123">
    <property type="component" value="Unassembled WGS sequence"/>
</dbReference>
<evidence type="ECO:0000313" key="8">
    <source>
        <dbReference type="EMBL" id="RFA97440.1"/>
    </source>
</evidence>
<comment type="cofactor">
    <cofactor evidence="6">
        <name>Zn(2+)</name>
        <dbReference type="ChEBI" id="CHEBI:29105"/>
    </cofactor>
    <text evidence="6">Binds 1 zinc ion per subunit.</text>
</comment>
<gene>
    <name evidence="6" type="primary">tgtA</name>
    <name evidence="8" type="ORF">CGL51_03070</name>
    <name evidence="9" type="ORF">CGL52_09255</name>
</gene>
<dbReference type="NCBIfam" id="TIGR00432">
    <property type="entry name" value="arcsn_tRNA_tgt"/>
    <property type="match status" value="1"/>
</dbReference>
<feature type="binding site" evidence="6">
    <location>
        <position position="118"/>
    </location>
    <ligand>
        <name>substrate</name>
    </ligand>
</feature>
<evidence type="ECO:0000259" key="7">
    <source>
        <dbReference type="Pfam" id="PF01702"/>
    </source>
</evidence>
<keyword evidence="5 6" id="KW-0862">Zinc</keyword>
<dbReference type="GO" id="GO:0016763">
    <property type="term" value="F:pentosyltransferase activity"/>
    <property type="evidence" value="ECO:0007669"/>
    <property type="project" value="UniProtKB-UniRule"/>
</dbReference>
<dbReference type="EC" id="2.4.2.48" evidence="6"/>
<feature type="binding site" evidence="6">
    <location>
        <position position="273"/>
    </location>
    <ligand>
        <name>Zn(2+)</name>
        <dbReference type="ChEBI" id="CHEBI:29105"/>
    </ligand>
</feature>
<comment type="function">
    <text evidence="6">Exchanges the guanine residue with 7-cyano-7-deazaguanine (preQ0) at position 15 in the dihydrouridine loop (D-loop) of archaeal tRNAs.</text>
</comment>
<evidence type="ECO:0000313" key="10">
    <source>
        <dbReference type="Proteomes" id="UP000256877"/>
    </source>
</evidence>
<dbReference type="NCBIfam" id="TIGR00449">
    <property type="entry name" value="tgt_general"/>
    <property type="match status" value="1"/>
</dbReference>
<feature type="binding site" evidence="6">
    <location>
        <position position="278"/>
    </location>
    <ligand>
        <name>Zn(2+)</name>
        <dbReference type="ChEBI" id="CHEBI:29105"/>
    </ligand>
</feature>
<dbReference type="Pfam" id="PF01702">
    <property type="entry name" value="TGT"/>
    <property type="match status" value="1"/>
</dbReference>
<keyword evidence="2 6" id="KW-0808">Transferase</keyword>
<evidence type="ECO:0000256" key="6">
    <source>
        <dbReference type="HAMAP-Rule" id="MF_01634"/>
    </source>
</evidence>
<dbReference type="InterPro" id="IPR004804">
    <property type="entry name" value="TgtA"/>
</dbReference>
<dbReference type="OrthoDB" id="6871at2157"/>
<dbReference type="Gene3D" id="3.40.50.10630">
    <property type="entry name" value="Uracil-DNA glycosylase-like"/>
    <property type="match status" value="1"/>
</dbReference>
<keyword evidence="1 6" id="KW-0328">Glycosyltransferase</keyword>
<dbReference type="AlphaFoldDB" id="A0A371R1S2"/>
<comment type="similarity">
    <text evidence="6">Belongs to the archaeosine tRNA-ribosyltransferase family.</text>
</comment>
<dbReference type="GO" id="GO:0002099">
    <property type="term" value="P:tRNA wobble guanine modification"/>
    <property type="evidence" value="ECO:0007669"/>
    <property type="project" value="TreeGrafter"/>
</dbReference>
<dbReference type="GO" id="GO:0005737">
    <property type="term" value="C:cytoplasm"/>
    <property type="evidence" value="ECO:0007669"/>
    <property type="project" value="TreeGrafter"/>
</dbReference>
<evidence type="ECO:0000313" key="11">
    <source>
        <dbReference type="Proteomes" id="UP000257123"/>
    </source>
</evidence>
<dbReference type="EMBL" id="NMUF01000026">
    <property type="protein sequence ID" value="RFA97503.1"/>
    <property type="molecule type" value="Genomic_DNA"/>
</dbReference>
<reference evidence="10 11" key="1">
    <citation type="submission" date="2017-07" db="EMBL/GenBank/DDBJ databases">
        <title>Draft genome sequence of aerobic hyperthermophilic archaea, Pyrobaculum aerophilum YKB31 and YKB32.</title>
        <authorList>
            <person name="Mochizuki T."/>
            <person name="Berliner A.J."/>
            <person name="Yoshida-Takashima Y."/>
            <person name="Takaki Y."/>
            <person name="Nunoura T."/>
            <person name="Takai K."/>
        </authorList>
    </citation>
    <scope>NUCLEOTIDE SEQUENCE [LARGE SCALE GENOMIC DNA]</scope>
    <source>
        <strain evidence="8 11">YKB31</strain>
        <strain evidence="9 10">YKB32</strain>
    </source>
</reference>
<accession>A0A371R1S2</accession>
<dbReference type="EMBL" id="NMUE01000006">
    <property type="protein sequence ID" value="RFA97440.1"/>
    <property type="molecule type" value="Genomic_DNA"/>
</dbReference>
<evidence type="ECO:0000256" key="4">
    <source>
        <dbReference type="ARBA" id="ARBA00022723"/>
    </source>
</evidence>
<dbReference type="PANTHER" id="PTHR46499:SF1">
    <property type="entry name" value="QUEUINE TRNA-RIBOSYLTRANSFERASE"/>
    <property type="match status" value="1"/>
</dbReference>
<proteinExistence type="inferred from homology"/>
<evidence type="ECO:0000256" key="1">
    <source>
        <dbReference type="ARBA" id="ARBA00022676"/>
    </source>
</evidence>
<evidence type="ECO:0000256" key="3">
    <source>
        <dbReference type="ARBA" id="ARBA00022694"/>
    </source>
</evidence>
<keyword evidence="4 6" id="KW-0479">Metal-binding</keyword>
<dbReference type="InterPro" id="IPR036511">
    <property type="entry name" value="TGT-like_sf"/>
</dbReference>
<feature type="domain" description="tRNA-guanine(15) transglycosylase-like" evidence="7">
    <location>
        <begin position="12"/>
        <end position="333"/>
    </location>
</feature>
<dbReference type="Gene3D" id="3.20.20.105">
    <property type="entry name" value="Queuine tRNA-ribosyltransferase-like"/>
    <property type="match status" value="1"/>
</dbReference>